<name>A0A1S2KXH6_9BACI</name>
<reference evidence="10 11" key="2">
    <citation type="journal article" date="2017" name="Genome Announc.">
        <title>Draft Genome Sequences of Four Alkaliphilic Bacteria Belonging to the Anaerobacillus Genus.</title>
        <authorList>
            <person name="Bassil N.M."/>
            <person name="Lloyd J.R."/>
        </authorList>
    </citation>
    <scope>NUCLEOTIDE SEQUENCE [LARGE SCALE GENOMIC DNA]</scope>
    <source>
        <strain evidence="10 11">NB2006</strain>
    </source>
</reference>
<dbReference type="Proteomes" id="UP000180175">
    <property type="component" value="Chromosome"/>
</dbReference>
<feature type="modified residue" description="N6-(pyridoxal phosphate)lysine" evidence="7">
    <location>
        <position position="191"/>
    </location>
</feature>
<dbReference type="OrthoDB" id="9810913at2"/>
<dbReference type="InterPro" id="IPR015422">
    <property type="entry name" value="PyrdxlP-dep_Trfase_small"/>
</dbReference>
<keyword evidence="2 9" id="KW-0032">Aminotransferase</keyword>
<evidence type="ECO:0000256" key="1">
    <source>
        <dbReference type="ARBA" id="ARBA00001933"/>
    </source>
</evidence>
<comment type="cofactor">
    <cofactor evidence="1">
        <name>pyridoxal 5'-phosphate</name>
        <dbReference type="ChEBI" id="CHEBI:597326"/>
    </cofactor>
</comment>
<reference evidence="9 11" key="1">
    <citation type="submission" date="2016-10" db="EMBL/GenBank/DDBJ databases">
        <title>Draft genome sequences of four alkaliphilic bacteria belonging to the Anaerobacillus genus.</title>
        <authorList>
            <person name="Bassil N.M."/>
            <person name="Lloyd J.R."/>
        </authorList>
    </citation>
    <scope>NUCLEOTIDE SEQUENCE [LARGE SCALE GENOMIC DNA]</scope>
    <source>
        <strain evidence="9 11">NB2006</strain>
    </source>
</reference>
<dbReference type="PANTHER" id="PTHR30244:SF34">
    <property type="entry name" value="DTDP-4-AMINO-4,6-DIDEOXYGALACTOSE TRANSAMINASE"/>
    <property type="match status" value="1"/>
</dbReference>
<sequence length="381" mass="42373">MNNDKIFLSPPHMSGNEMDYIQEAFETNWIAPVGPNIDAFEKEMANYIEANDAVAVSSGTAAIHLALSLLNVGKGDRVFCSSLTFVASANPILYQGGEPVFIDSEPESWNMSPEALERALHEAFLEKKLPKAIIVVHLYGQSAKMDEIMALANHYNVPIIEDAAESLGSTYKGKASGVLGELGIYSFNGNKIITTSGGGMLVCQNSDLAKKARFLATQARDEALHYQHSKLGFNYRMSNVLAGIGRAQLEVLEDRVAIRRTVFQRYHQELHQLPGVFFMEELQHTRSNRWLTTLTIDKEVTGVSTNSILKSLSDANIEARPVWKPLHLQPLFKGTKFYLHREDQCVSERLFNTGICLPSGSSLKEVEQMMVIDCLRNAMNC</sequence>
<reference evidence="10" key="4">
    <citation type="submission" date="2020-10" db="EMBL/GenBank/DDBJ databases">
        <authorList>
            <person name="Bassil N.M."/>
            <person name="Lloyd J.R."/>
        </authorList>
    </citation>
    <scope>NUCLEOTIDE SEQUENCE</scope>
    <source>
        <strain evidence="10">NB2006</strain>
    </source>
</reference>
<evidence type="ECO:0000256" key="5">
    <source>
        <dbReference type="ARBA" id="ARBA00037999"/>
    </source>
</evidence>
<dbReference type="PIRSF" id="PIRSF000390">
    <property type="entry name" value="PLP_StrS"/>
    <property type="match status" value="1"/>
</dbReference>
<evidence type="ECO:0000256" key="4">
    <source>
        <dbReference type="ARBA" id="ARBA00022898"/>
    </source>
</evidence>
<dbReference type="SUPFAM" id="SSF53383">
    <property type="entry name" value="PLP-dependent transferases"/>
    <property type="match status" value="1"/>
</dbReference>
<protein>
    <submittedName>
        <fullName evidence="10">Aminotransferase class I/II-fold pyridoxal phosphate-dependent enzyme</fullName>
    </submittedName>
    <submittedName>
        <fullName evidence="9">Pyridoxal phosphate-dependent aminotransferase</fullName>
    </submittedName>
</protein>
<dbReference type="RefSeq" id="WP_071319247.1">
    <property type="nucleotide sequence ID" value="NZ_CP063356.2"/>
</dbReference>
<accession>A0A1S2KXH6</accession>
<dbReference type="InterPro" id="IPR015424">
    <property type="entry name" value="PyrdxlP-dep_Trfase"/>
</dbReference>
<dbReference type="FunFam" id="3.40.640.10:FF:000090">
    <property type="entry name" value="Pyridoxal phosphate-dependent aminotransferase"/>
    <property type="match status" value="1"/>
</dbReference>
<gene>
    <name evidence="10" type="ORF">AWH56_019615</name>
    <name evidence="9" type="ORF">AWH56_22965</name>
</gene>
<dbReference type="Gene3D" id="3.90.1150.10">
    <property type="entry name" value="Aspartate Aminotransferase, domain 1"/>
    <property type="match status" value="1"/>
</dbReference>
<dbReference type="Pfam" id="PF01041">
    <property type="entry name" value="DegT_DnrJ_EryC1"/>
    <property type="match status" value="1"/>
</dbReference>
<evidence type="ECO:0000256" key="6">
    <source>
        <dbReference type="PIRSR" id="PIRSR000390-1"/>
    </source>
</evidence>
<evidence type="ECO:0000313" key="9">
    <source>
        <dbReference type="EMBL" id="OIJ04830.1"/>
    </source>
</evidence>
<dbReference type="CDD" id="cd00616">
    <property type="entry name" value="AHBA_syn"/>
    <property type="match status" value="1"/>
</dbReference>
<keyword evidence="3 9" id="KW-0808">Transferase</keyword>
<evidence type="ECO:0000256" key="2">
    <source>
        <dbReference type="ARBA" id="ARBA00022576"/>
    </source>
</evidence>
<dbReference type="GO" id="GO:0008483">
    <property type="term" value="F:transaminase activity"/>
    <property type="evidence" value="ECO:0007669"/>
    <property type="project" value="UniProtKB-KW"/>
</dbReference>
<evidence type="ECO:0000313" key="11">
    <source>
        <dbReference type="Proteomes" id="UP000180175"/>
    </source>
</evidence>
<proteinExistence type="inferred from homology"/>
<dbReference type="KEGG" id="aia:AWH56_019615"/>
<dbReference type="AlphaFoldDB" id="A0A1S2KXH6"/>
<evidence type="ECO:0000256" key="7">
    <source>
        <dbReference type="PIRSR" id="PIRSR000390-2"/>
    </source>
</evidence>
<feature type="active site" description="Proton acceptor" evidence="6">
    <location>
        <position position="191"/>
    </location>
</feature>
<dbReference type="GO" id="GO:0030170">
    <property type="term" value="F:pyridoxal phosphate binding"/>
    <property type="evidence" value="ECO:0007669"/>
    <property type="project" value="TreeGrafter"/>
</dbReference>
<reference evidence="10 11" key="3">
    <citation type="journal article" date="2019" name="Int. J. Syst. Evol. Microbiol.">
        <title>Anaerobacillus isosaccharinicus sp. nov., an alkaliphilic bacterium which degrades isosaccharinic acid.</title>
        <authorList>
            <person name="Bassil N.M."/>
            <person name="Lloyd J.R."/>
        </authorList>
    </citation>
    <scope>NUCLEOTIDE SEQUENCE [LARGE SCALE GENOMIC DNA]</scope>
    <source>
        <strain evidence="10 11">NB2006</strain>
    </source>
</reference>
<keyword evidence="11" id="KW-1185">Reference proteome</keyword>
<dbReference type="InterPro" id="IPR015421">
    <property type="entry name" value="PyrdxlP-dep_Trfase_major"/>
</dbReference>
<dbReference type="PANTHER" id="PTHR30244">
    <property type="entry name" value="TRANSAMINASE"/>
    <property type="match status" value="1"/>
</dbReference>
<dbReference type="EMBL" id="LQXD01000197">
    <property type="protein sequence ID" value="OIJ04830.1"/>
    <property type="molecule type" value="Genomic_DNA"/>
</dbReference>
<comment type="similarity">
    <text evidence="5 8">Belongs to the DegT/DnrJ/EryC1 family.</text>
</comment>
<evidence type="ECO:0000313" key="10">
    <source>
        <dbReference type="EMBL" id="QOY34904.1"/>
    </source>
</evidence>
<organism evidence="9 11">
    <name type="scientific">Anaerobacillus isosaccharinicus</name>
    <dbReference type="NCBI Taxonomy" id="1532552"/>
    <lineage>
        <taxon>Bacteria</taxon>
        <taxon>Bacillati</taxon>
        <taxon>Bacillota</taxon>
        <taxon>Bacilli</taxon>
        <taxon>Bacillales</taxon>
        <taxon>Bacillaceae</taxon>
        <taxon>Anaerobacillus</taxon>
    </lineage>
</organism>
<dbReference type="Gene3D" id="3.40.640.10">
    <property type="entry name" value="Type I PLP-dependent aspartate aminotransferase-like (Major domain)"/>
    <property type="match status" value="1"/>
</dbReference>
<evidence type="ECO:0000256" key="3">
    <source>
        <dbReference type="ARBA" id="ARBA00022679"/>
    </source>
</evidence>
<keyword evidence="4 7" id="KW-0663">Pyridoxal phosphate</keyword>
<dbReference type="InterPro" id="IPR000653">
    <property type="entry name" value="DegT/StrS_aminotransferase"/>
</dbReference>
<dbReference type="EMBL" id="CP063356">
    <property type="protein sequence ID" value="QOY34904.1"/>
    <property type="molecule type" value="Genomic_DNA"/>
</dbReference>
<dbReference type="GO" id="GO:0000271">
    <property type="term" value="P:polysaccharide biosynthetic process"/>
    <property type="evidence" value="ECO:0007669"/>
    <property type="project" value="TreeGrafter"/>
</dbReference>
<evidence type="ECO:0000256" key="8">
    <source>
        <dbReference type="RuleBase" id="RU004508"/>
    </source>
</evidence>